<dbReference type="GO" id="GO:0005829">
    <property type="term" value="C:cytosol"/>
    <property type="evidence" value="ECO:0007669"/>
    <property type="project" value="TreeGrafter"/>
</dbReference>
<evidence type="ECO:0000256" key="10">
    <source>
        <dbReference type="ARBA" id="ARBA00048898"/>
    </source>
</evidence>
<proteinExistence type="inferred from homology"/>
<name>A0A4Y7PMU8_9AGAM</name>
<dbReference type="Pfam" id="PF02733">
    <property type="entry name" value="Dak1"/>
    <property type="match status" value="1"/>
</dbReference>
<evidence type="ECO:0000256" key="6">
    <source>
        <dbReference type="ARBA" id="ARBA00022777"/>
    </source>
</evidence>
<dbReference type="PANTHER" id="PTHR28629:SF4">
    <property type="entry name" value="TRIOKINASE_FMN CYCLASE"/>
    <property type="match status" value="1"/>
</dbReference>
<dbReference type="PANTHER" id="PTHR28629">
    <property type="entry name" value="TRIOKINASE/FMN CYCLASE"/>
    <property type="match status" value="1"/>
</dbReference>
<dbReference type="STRING" id="50990.A0A4Y7PMU8"/>
<sequence length="539" mass="57544">MTSFALFQPFVGILPLISGSGKSCLSRAERMFTKHVFNDSDLDDLVPVSLRGALNPSLRLHRETKTVYTVHPSPNARVAVISGGGAGHESAHAGYTGNGMLTASVSGEIFASPSASQILTAIRLAVHSMKKPMDQSAVLLIVSNYTGDRLNFGLAAERARVLGIAVDIVVGAEDVSLLAWSAHPDSTERYEEPRAGPRGLAVNILVCKILGAAAANGSTLQELMSLGDAVTASLKSVGVGLAHCHVPRRSGDRNAGESQDADKLGKDECEIGMGLNNEPGARREVIGSAEYLGKRMVKMVIDALPREISADERYRDNDSGGIVDHTIRQLASSRIHPVRVYMAPYMTSLNMPGFSISLLDLDHIKSQGLPAYADVLNLLDMPTDATVAMKDESGEISAPRQVGVEPRKVDNAVKEACKSVFEVERDLTHFDTVAGDGDCGETFAARHSPHNNDFCIGCSEALNALRRYTPAEPGDRTIIDSLQPFCKLLLDGETGAEKTRGMKARLGRASYVREGNIVDVPDPGAWGVAAIVSGLCRGF</sequence>
<feature type="domain" description="DhaK" evidence="11">
    <location>
        <begin position="41"/>
        <end position="389"/>
    </location>
</feature>
<dbReference type="Gene3D" id="3.30.1180.20">
    <property type="entry name" value="Dihydroxyacetone kinase, domain 2"/>
    <property type="match status" value="1"/>
</dbReference>
<evidence type="ECO:0000313" key="12">
    <source>
        <dbReference type="EMBL" id="TDL16737.1"/>
    </source>
</evidence>
<dbReference type="InterPro" id="IPR004007">
    <property type="entry name" value="DhaL_dom"/>
</dbReference>
<dbReference type="AlphaFoldDB" id="A0A4Y7PMU8"/>
<evidence type="ECO:0000256" key="4">
    <source>
        <dbReference type="ARBA" id="ARBA00022679"/>
    </source>
</evidence>
<keyword evidence="4" id="KW-0808">Transferase</keyword>
<dbReference type="GO" id="GO:0019588">
    <property type="term" value="P:anaerobic glycerol catabolic process"/>
    <property type="evidence" value="ECO:0007669"/>
    <property type="project" value="UniProtKB-UniPathway"/>
</dbReference>
<keyword evidence="13" id="KW-1185">Reference proteome</keyword>
<dbReference type="UniPathway" id="UPA00617">
    <property type="reaction ID" value="UER00669"/>
</dbReference>
<dbReference type="EMBL" id="ML170236">
    <property type="protein sequence ID" value="TDL16737.1"/>
    <property type="molecule type" value="Genomic_DNA"/>
</dbReference>
<evidence type="ECO:0000256" key="9">
    <source>
        <dbReference type="ARBA" id="ARBA00047974"/>
    </source>
</evidence>
<dbReference type="InterPro" id="IPR004006">
    <property type="entry name" value="DhaK_dom"/>
</dbReference>
<dbReference type="InterPro" id="IPR036117">
    <property type="entry name" value="DhaL_dom_sf"/>
</dbReference>
<evidence type="ECO:0000256" key="3">
    <source>
        <dbReference type="ARBA" id="ARBA00008757"/>
    </source>
</evidence>
<protein>
    <submittedName>
        <fullName evidence="12">DAK1/DegV-like protein</fullName>
    </submittedName>
</protein>
<dbReference type="GO" id="GO:0005524">
    <property type="term" value="F:ATP binding"/>
    <property type="evidence" value="ECO:0007669"/>
    <property type="project" value="UniProtKB-KW"/>
</dbReference>
<comment type="function">
    <text evidence="1">Catalyzes both the phosphorylation of dihydroxyacetone and of glyceraldehyde.</text>
</comment>
<dbReference type="GO" id="GO:0050354">
    <property type="term" value="F:triokinase activity"/>
    <property type="evidence" value="ECO:0007669"/>
    <property type="project" value="UniProtKB-EC"/>
</dbReference>
<keyword evidence="5" id="KW-0547">Nucleotide-binding</keyword>
<organism evidence="12 13">
    <name type="scientific">Rickenella mellea</name>
    <dbReference type="NCBI Taxonomy" id="50990"/>
    <lineage>
        <taxon>Eukaryota</taxon>
        <taxon>Fungi</taxon>
        <taxon>Dikarya</taxon>
        <taxon>Basidiomycota</taxon>
        <taxon>Agaricomycotina</taxon>
        <taxon>Agaricomycetes</taxon>
        <taxon>Hymenochaetales</taxon>
        <taxon>Rickenellaceae</taxon>
        <taxon>Rickenella</taxon>
    </lineage>
</organism>
<evidence type="ECO:0000313" key="13">
    <source>
        <dbReference type="Proteomes" id="UP000294933"/>
    </source>
</evidence>
<evidence type="ECO:0000256" key="1">
    <source>
        <dbReference type="ARBA" id="ARBA00003264"/>
    </source>
</evidence>
<gene>
    <name evidence="12" type="ORF">BD410DRAFT_816659</name>
</gene>
<comment type="catalytic activity">
    <reaction evidence="10">
        <text>dihydroxyacetone + ATP = dihydroxyacetone phosphate + ADP + H(+)</text>
        <dbReference type="Rhea" id="RHEA:15773"/>
        <dbReference type="ChEBI" id="CHEBI:15378"/>
        <dbReference type="ChEBI" id="CHEBI:16016"/>
        <dbReference type="ChEBI" id="CHEBI:30616"/>
        <dbReference type="ChEBI" id="CHEBI:57642"/>
        <dbReference type="ChEBI" id="CHEBI:456216"/>
        <dbReference type="EC" id="2.7.1.29"/>
    </reaction>
</comment>
<dbReference type="Pfam" id="PF02734">
    <property type="entry name" value="Dak2"/>
    <property type="match status" value="1"/>
</dbReference>
<keyword evidence="8" id="KW-0067">ATP-binding</keyword>
<evidence type="ECO:0000256" key="5">
    <source>
        <dbReference type="ARBA" id="ARBA00022741"/>
    </source>
</evidence>
<dbReference type="SUPFAM" id="SSF82549">
    <property type="entry name" value="DAK1/DegV-like"/>
    <property type="match status" value="1"/>
</dbReference>
<evidence type="ECO:0000256" key="2">
    <source>
        <dbReference type="ARBA" id="ARBA00004778"/>
    </source>
</evidence>
<dbReference type="GO" id="GO:0004371">
    <property type="term" value="F:glycerone kinase activity"/>
    <property type="evidence" value="ECO:0007669"/>
    <property type="project" value="UniProtKB-EC"/>
</dbReference>
<keyword evidence="7" id="KW-0319">Glycerol metabolism</keyword>
<comment type="similarity">
    <text evidence="3">Belongs to the dihydroxyacetone kinase (DAK) family.</text>
</comment>
<dbReference type="Gene3D" id="1.25.40.340">
    <property type="match status" value="2"/>
</dbReference>
<comment type="pathway">
    <text evidence="2">Polyol metabolism; glycerol fermentation; glycerone phosphate from glycerol (oxidative route): step 2/2.</text>
</comment>
<dbReference type="SUPFAM" id="SSF101473">
    <property type="entry name" value="DhaL-like"/>
    <property type="match status" value="1"/>
</dbReference>
<dbReference type="OrthoDB" id="1724672at2759"/>
<dbReference type="Proteomes" id="UP000294933">
    <property type="component" value="Unassembled WGS sequence"/>
</dbReference>
<dbReference type="Gene3D" id="3.40.50.10440">
    <property type="entry name" value="Dihydroxyacetone kinase, domain 1"/>
    <property type="match status" value="1"/>
</dbReference>
<evidence type="ECO:0000259" key="11">
    <source>
        <dbReference type="PROSITE" id="PS51481"/>
    </source>
</evidence>
<evidence type="ECO:0000256" key="8">
    <source>
        <dbReference type="ARBA" id="ARBA00022840"/>
    </source>
</evidence>
<comment type="catalytic activity">
    <reaction evidence="9">
        <text>D-glyceraldehyde + ATP = D-glyceraldehyde 3-phosphate + ADP + H(+)</text>
        <dbReference type="Rhea" id="RHEA:13941"/>
        <dbReference type="ChEBI" id="CHEBI:15378"/>
        <dbReference type="ChEBI" id="CHEBI:17378"/>
        <dbReference type="ChEBI" id="CHEBI:30616"/>
        <dbReference type="ChEBI" id="CHEBI:59776"/>
        <dbReference type="ChEBI" id="CHEBI:456216"/>
        <dbReference type="EC" id="2.7.1.28"/>
    </reaction>
</comment>
<dbReference type="FunFam" id="3.40.50.10440:FF:000001">
    <property type="entry name" value="Dihydroxyacetone kinase, DhaK subunit"/>
    <property type="match status" value="1"/>
</dbReference>
<dbReference type="InterPro" id="IPR050861">
    <property type="entry name" value="Dihydroxyacetone_Kinase"/>
</dbReference>
<dbReference type="SMART" id="SM01120">
    <property type="entry name" value="Dak2"/>
    <property type="match status" value="1"/>
</dbReference>
<evidence type="ECO:0000256" key="7">
    <source>
        <dbReference type="ARBA" id="ARBA00022798"/>
    </source>
</evidence>
<accession>A0A4Y7PMU8</accession>
<dbReference type="PROSITE" id="PS51481">
    <property type="entry name" value="DHAK"/>
    <property type="match status" value="1"/>
</dbReference>
<dbReference type="VEuPathDB" id="FungiDB:BD410DRAFT_816659"/>
<keyword evidence="6" id="KW-0418">Kinase</keyword>
<reference evidence="12 13" key="1">
    <citation type="submission" date="2018-06" db="EMBL/GenBank/DDBJ databases">
        <title>A transcriptomic atlas of mushroom development highlights an independent origin of complex multicellularity.</title>
        <authorList>
            <consortium name="DOE Joint Genome Institute"/>
            <person name="Krizsan K."/>
            <person name="Almasi E."/>
            <person name="Merenyi Z."/>
            <person name="Sahu N."/>
            <person name="Viragh M."/>
            <person name="Koszo T."/>
            <person name="Mondo S."/>
            <person name="Kiss B."/>
            <person name="Balint B."/>
            <person name="Kues U."/>
            <person name="Barry K."/>
            <person name="Hegedus J.C."/>
            <person name="Henrissat B."/>
            <person name="Johnson J."/>
            <person name="Lipzen A."/>
            <person name="Ohm R."/>
            <person name="Nagy I."/>
            <person name="Pangilinan J."/>
            <person name="Yan J."/>
            <person name="Xiong Y."/>
            <person name="Grigoriev I.V."/>
            <person name="Hibbett D.S."/>
            <person name="Nagy L.G."/>
        </authorList>
    </citation>
    <scope>NUCLEOTIDE SEQUENCE [LARGE SCALE GENOMIC DNA]</scope>
    <source>
        <strain evidence="12 13">SZMC22713</strain>
    </source>
</reference>